<dbReference type="EMBL" id="CP022163">
    <property type="protein sequence ID" value="ATB29676.1"/>
    <property type="molecule type" value="Genomic_DNA"/>
</dbReference>
<accession>A0A250IFH3</accession>
<feature type="region of interest" description="Disordered" evidence="1">
    <location>
        <begin position="229"/>
        <end position="248"/>
    </location>
</feature>
<name>A0A250IFH3_9BACT</name>
<gene>
    <name evidence="2" type="ORF">MEBOL_003131</name>
</gene>
<sequence>MAGALSAEHIPALIQLICSWAAERDEVLTPTRLVKFLYLADLYYARRMGGVTLTGWTWRFVHFGPYCSESLGAIDQAVSMRLIDKNSYESKYSGDDRHVYRGRRLKSEPPVERLLDSMATYVSSALKSAVRKWSDDTAGLLTHVYFETEPMQQIEPGDVLDFRKAQAPQKVVPVPAMKLSAKKMQQAREALSSLRRRTLEAPTKTPADTGPYDDAFLHALEHEDVSEGGASFSGVTAFGDLRQPEIED</sequence>
<dbReference type="KEGG" id="mbd:MEBOL_003131"/>
<dbReference type="AlphaFoldDB" id="A0A250IFH3"/>
<protein>
    <recommendedName>
        <fullName evidence="4">Antitoxin SocA-like Panacea domain-containing protein</fullName>
    </recommendedName>
</protein>
<proteinExistence type="predicted"/>
<reference evidence="2 3" key="1">
    <citation type="submission" date="2017-06" db="EMBL/GenBank/DDBJ databases">
        <authorList>
            <person name="Kim H.J."/>
            <person name="Triplett B.A."/>
        </authorList>
    </citation>
    <scope>NUCLEOTIDE SEQUENCE [LARGE SCALE GENOMIC DNA]</scope>
    <source>
        <strain evidence="2 3">DSM 14713</strain>
    </source>
</reference>
<organism evidence="2 3">
    <name type="scientific">Melittangium boletus DSM 14713</name>
    <dbReference type="NCBI Taxonomy" id="1294270"/>
    <lineage>
        <taxon>Bacteria</taxon>
        <taxon>Pseudomonadati</taxon>
        <taxon>Myxococcota</taxon>
        <taxon>Myxococcia</taxon>
        <taxon>Myxococcales</taxon>
        <taxon>Cystobacterineae</taxon>
        <taxon>Archangiaceae</taxon>
        <taxon>Melittangium</taxon>
    </lineage>
</organism>
<evidence type="ECO:0000256" key="1">
    <source>
        <dbReference type="SAM" id="MobiDB-lite"/>
    </source>
</evidence>
<dbReference type="Proteomes" id="UP000217289">
    <property type="component" value="Chromosome"/>
</dbReference>
<evidence type="ECO:0000313" key="3">
    <source>
        <dbReference type="Proteomes" id="UP000217289"/>
    </source>
</evidence>
<evidence type="ECO:0000313" key="2">
    <source>
        <dbReference type="EMBL" id="ATB29676.1"/>
    </source>
</evidence>
<evidence type="ECO:0008006" key="4">
    <source>
        <dbReference type="Google" id="ProtNLM"/>
    </source>
</evidence>
<keyword evidence="3" id="KW-1185">Reference proteome</keyword>